<dbReference type="GO" id="GO:0016757">
    <property type="term" value="F:glycosyltransferase activity"/>
    <property type="evidence" value="ECO:0007669"/>
    <property type="project" value="UniProtKB-KW"/>
</dbReference>
<evidence type="ECO:0000256" key="4">
    <source>
        <dbReference type="ARBA" id="ARBA00022676"/>
    </source>
</evidence>
<evidence type="ECO:0000256" key="13">
    <source>
        <dbReference type="ARBA" id="ARBA00030350"/>
    </source>
</evidence>
<dbReference type="GO" id="GO:0016020">
    <property type="term" value="C:membrane"/>
    <property type="evidence" value="ECO:0007669"/>
    <property type="project" value="UniProtKB-SubCell"/>
</dbReference>
<dbReference type="CDD" id="cd11299">
    <property type="entry name" value="O-FucT_plant"/>
    <property type="match status" value="1"/>
</dbReference>
<keyword evidence="6" id="KW-0812">Transmembrane</keyword>
<evidence type="ECO:0000256" key="8">
    <source>
        <dbReference type="ARBA" id="ARBA00022989"/>
    </source>
</evidence>
<evidence type="ECO:0000256" key="6">
    <source>
        <dbReference type="ARBA" id="ARBA00022692"/>
    </source>
</evidence>
<dbReference type="Proteomes" id="UP000525078">
    <property type="component" value="Unassembled WGS sequence"/>
</dbReference>
<keyword evidence="7" id="KW-0735">Signal-anchor</keyword>
<dbReference type="InterPro" id="IPR019378">
    <property type="entry name" value="GDP-Fuc_O-FucTrfase"/>
</dbReference>
<dbReference type="InterPro" id="IPR024709">
    <property type="entry name" value="FucosylTrfase_pln"/>
</dbReference>
<dbReference type="GO" id="GO:0006004">
    <property type="term" value="P:fucose metabolic process"/>
    <property type="evidence" value="ECO:0007669"/>
    <property type="project" value="UniProtKB-KW"/>
</dbReference>
<evidence type="ECO:0000256" key="12">
    <source>
        <dbReference type="ARBA" id="ARBA00023277"/>
    </source>
</evidence>
<comment type="similarity">
    <text evidence="3">Belongs to the glycosyltransferase GT106 family.</text>
</comment>
<keyword evidence="10" id="KW-0325">Glycoprotein</keyword>
<protein>
    <recommendedName>
        <fullName evidence="13">O-fucosyltransferase family protein</fullName>
    </recommendedName>
</protein>
<dbReference type="PIRSF" id="PIRSF009360">
    <property type="entry name" value="UCP009360"/>
    <property type="match status" value="1"/>
</dbReference>
<keyword evidence="12" id="KW-0119">Carbohydrate metabolism</keyword>
<evidence type="ECO:0000256" key="1">
    <source>
        <dbReference type="ARBA" id="ARBA00004606"/>
    </source>
</evidence>
<feature type="non-terminal residue" evidence="14">
    <location>
        <position position="1"/>
    </location>
</feature>
<accession>A0A7J6GTS8</accession>
<dbReference type="Pfam" id="PF10250">
    <property type="entry name" value="O-FucT"/>
    <property type="match status" value="1"/>
</dbReference>
<gene>
    <name evidence="14" type="ORF">F8388_016400</name>
</gene>
<evidence type="ECO:0000313" key="14">
    <source>
        <dbReference type="EMBL" id="KAF4386148.1"/>
    </source>
</evidence>
<evidence type="ECO:0000256" key="2">
    <source>
        <dbReference type="ARBA" id="ARBA00004881"/>
    </source>
</evidence>
<keyword evidence="11" id="KW-0294">Fucose metabolism</keyword>
<reference evidence="14 15" key="1">
    <citation type="journal article" date="2020" name="bioRxiv">
        <title>Sequence and annotation of 42 cannabis genomes reveals extensive copy number variation in cannabinoid synthesis and pathogen resistance genes.</title>
        <authorList>
            <person name="Mckernan K.J."/>
            <person name="Helbert Y."/>
            <person name="Kane L.T."/>
            <person name="Ebling H."/>
            <person name="Zhang L."/>
            <person name="Liu B."/>
            <person name="Eaton Z."/>
            <person name="Mclaughlin S."/>
            <person name="Kingan S."/>
            <person name="Baybayan P."/>
            <person name="Concepcion G."/>
            <person name="Jordan M."/>
            <person name="Riva A."/>
            <person name="Barbazuk W."/>
            <person name="Harkins T."/>
        </authorList>
    </citation>
    <scope>NUCLEOTIDE SEQUENCE [LARGE SCALE GENOMIC DNA]</scope>
    <source>
        <strain evidence="15">cv. Jamaican Lion 4</strain>
        <tissue evidence="14">Leaf</tissue>
    </source>
</reference>
<comment type="caution">
    <text evidence="14">The sequence shown here is derived from an EMBL/GenBank/DDBJ whole genome shotgun (WGS) entry which is preliminary data.</text>
</comment>
<evidence type="ECO:0000256" key="9">
    <source>
        <dbReference type="ARBA" id="ARBA00023136"/>
    </source>
</evidence>
<sequence length="431" mass="50193">YRPYQELEIWKPPRSEKFQKCVNRSKKEAKNGTATDGFILAHANGGLNQMKLGISDMVAIAKVMNATLVMPTLDHSSYWNDSSDFKEIFDWEKFVEVLKDDITIIDSLPPEYESVKPLTKNPVSWSKLSYYRDMREKQLIKREKVIKFLQTNSRLANNVQFSIQRLRCRAMYDALKFRKDIEELGRILVERLRRNKSPYIALHLRYEKDMLAFTGCSHKLTINEHEELTKMRYETKHWKEKKINAKVQRLHGNCPMTPREVAIFLMALGYPSDTQIYIVSGEIYGKDGMQSLKQKFPNLSTKLSLATEEELMPFMNSQNKLAAIDYVVALESDVFVYSYDGNMARALQGHRVYEGFRKTISPDRQNLVKLIDKLDKGNISWEKFSYLVKSFHEKRIGGPKPRPISHSRDSSKLEENFYANPFPGCICQQRI</sequence>
<dbReference type="AlphaFoldDB" id="A0A7J6GTS8"/>
<keyword evidence="8" id="KW-1133">Transmembrane helix</keyword>
<evidence type="ECO:0000256" key="7">
    <source>
        <dbReference type="ARBA" id="ARBA00022968"/>
    </source>
</evidence>
<organism evidence="14 15">
    <name type="scientific">Cannabis sativa</name>
    <name type="common">Hemp</name>
    <name type="synonym">Marijuana</name>
    <dbReference type="NCBI Taxonomy" id="3483"/>
    <lineage>
        <taxon>Eukaryota</taxon>
        <taxon>Viridiplantae</taxon>
        <taxon>Streptophyta</taxon>
        <taxon>Embryophyta</taxon>
        <taxon>Tracheophyta</taxon>
        <taxon>Spermatophyta</taxon>
        <taxon>Magnoliopsida</taxon>
        <taxon>eudicotyledons</taxon>
        <taxon>Gunneridae</taxon>
        <taxon>Pentapetalae</taxon>
        <taxon>rosids</taxon>
        <taxon>fabids</taxon>
        <taxon>Rosales</taxon>
        <taxon>Cannabaceae</taxon>
        <taxon>Cannabis</taxon>
    </lineage>
</organism>
<name>A0A7J6GTS8_CANSA</name>
<evidence type="ECO:0000256" key="10">
    <source>
        <dbReference type="ARBA" id="ARBA00023180"/>
    </source>
</evidence>
<dbReference type="EMBL" id="JAATIP010000043">
    <property type="protein sequence ID" value="KAF4386148.1"/>
    <property type="molecule type" value="Genomic_DNA"/>
</dbReference>
<keyword evidence="9" id="KW-0472">Membrane</keyword>
<proteinExistence type="inferred from homology"/>
<keyword evidence="5" id="KW-0808">Transferase</keyword>
<dbReference type="PANTHER" id="PTHR31741:SF44">
    <property type="entry name" value="O-FUCOSYLTRANSFERASE FAMILY PROTEIN"/>
    <property type="match status" value="1"/>
</dbReference>
<evidence type="ECO:0000256" key="11">
    <source>
        <dbReference type="ARBA" id="ARBA00023253"/>
    </source>
</evidence>
<keyword evidence="4" id="KW-0328">Glycosyltransferase</keyword>
<evidence type="ECO:0000256" key="3">
    <source>
        <dbReference type="ARBA" id="ARBA00007737"/>
    </source>
</evidence>
<comment type="pathway">
    <text evidence="2">Glycan metabolism.</text>
</comment>
<comment type="subcellular location">
    <subcellularLocation>
        <location evidence="1">Membrane</location>
        <topology evidence="1">Single-pass type II membrane protein</topology>
    </subcellularLocation>
</comment>
<dbReference type="PANTHER" id="PTHR31741">
    <property type="entry name" value="OS02G0726500 PROTEIN-RELATED"/>
    <property type="match status" value="1"/>
</dbReference>
<evidence type="ECO:0000313" key="15">
    <source>
        <dbReference type="Proteomes" id="UP000525078"/>
    </source>
</evidence>
<dbReference type="GO" id="GO:0005737">
    <property type="term" value="C:cytoplasm"/>
    <property type="evidence" value="ECO:0007669"/>
    <property type="project" value="TreeGrafter"/>
</dbReference>
<evidence type="ECO:0000256" key="5">
    <source>
        <dbReference type="ARBA" id="ARBA00022679"/>
    </source>
</evidence>